<dbReference type="Gene3D" id="3.40.1260.10">
    <property type="entry name" value="DsrEFH-like"/>
    <property type="match status" value="1"/>
</dbReference>
<evidence type="ECO:0000313" key="1">
    <source>
        <dbReference type="EMBL" id="ACA86753.1"/>
    </source>
</evidence>
<accession>B1KG46</accession>
<proteinExistence type="predicted"/>
<dbReference type="PANTHER" id="PTHR37526">
    <property type="entry name" value="PROTEIN TUSB"/>
    <property type="match status" value="1"/>
</dbReference>
<dbReference type="GO" id="GO:0002143">
    <property type="term" value="P:tRNA wobble position uridine thiolation"/>
    <property type="evidence" value="ECO:0007669"/>
    <property type="project" value="InterPro"/>
</dbReference>
<evidence type="ECO:0000313" key="2">
    <source>
        <dbReference type="Proteomes" id="UP000002168"/>
    </source>
</evidence>
<dbReference type="InterPro" id="IPR027396">
    <property type="entry name" value="DsrEFH-like"/>
</dbReference>
<dbReference type="RefSeq" id="WP_012325095.1">
    <property type="nucleotide sequence ID" value="NC_010506.1"/>
</dbReference>
<dbReference type="Proteomes" id="UP000002168">
    <property type="component" value="Chromosome"/>
</dbReference>
<gene>
    <name evidence="1" type="ordered locus">Swoo_2476</name>
</gene>
<dbReference type="Pfam" id="PF04077">
    <property type="entry name" value="DsrH"/>
    <property type="match status" value="1"/>
</dbReference>
<dbReference type="AlphaFoldDB" id="B1KG46"/>
<organism evidence="1 2">
    <name type="scientific">Shewanella woodyi (strain ATCC 51908 / MS32)</name>
    <dbReference type="NCBI Taxonomy" id="392500"/>
    <lineage>
        <taxon>Bacteria</taxon>
        <taxon>Pseudomonadati</taxon>
        <taxon>Pseudomonadota</taxon>
        <taxon>Gammaproteobacteria</taxon>
        <taxon>Alteromonadales</taxon>
        <taxon>Shewanellaceae</taxon>
        <taxon>Shewanella</taxon>
    </lineage>
</organism>
<dbReference type="GO" id="GO:1990228">
    <property type="term" value="C:sulfurtransferase complex"/>
    <property type="evidence" value="ECO:0007669"/>
    <property type="project" value="TreeGrafter"/>
</dbReference>
<dbReference type="HOGENOM" id="CLU_166087_4_1_6"/>
<name>B1KG46_SHEWM</name>
<dbReference type="eggNOG" id="COG2168">
    <property type="taxonomic scope" value="Bacteria"/>
</dbReference>
<protein>
    <submittedName>
        <fullName evidence="1">Sulfur relay protein TusB/DsrH</fullName>
    </submittedName>
</protein>
<dbReference type="NCBIfam" id="TIGR03011">
    <property type="entry name" value="sulf_tusB_dsrH"/>
    <property type="match status" value="1"/>
</dbReference>
<reference evidence="1 2" key="1">
    <citation type="submission" date="2008-02" db="EMBL/GenBank/DDBJ databases">
        <title>Complete sequence of Shewanella woodyi ATCC 51908.</title>
        <authorList>
            <consortium name="US DOE Joint Genome Institute"/>
            <person name="Copeland A."/>
            <person name="Lucas S."/>
            <person name="Lapidus A."/>
            <person name="Glavina del Rio T."/>
            <person name="Dalin E."/>
            <person name="Tice H."/>
            <person name="Bruce D."/>
            <person name="Goodwin L."/>
            <person name="Pitluck S."/>
            <person name="Sims D."/>
            <person name="Brettin T."/>
            <person name="Detter J.C."/>
            <person name="Han C."/>
            <person name="Kuske C.R."/>
            <person name="Schmutz J."/>
            <person name="Larimer F."/>
            <person name="Land M."/>
            <person name="Hauser L."/>
            <person name="Kyrpides N."/>
            <person name="Lykidis A."/>
            <person name="Zhao J.-S."/>
            <person name="Richardson P."/>
        </authorList>
    </citation>
    <scope>NUCLEOTIDE SEQUENCE [LARGE SCALE GENOMIC DNA]</scope>
    <source>
        <strain evidence="2">ATCC 51908 / MS32</strain>
    </source>
</reference>
<dbReference type="KEGG" id="swd:Swoo_2476"/>
<dbReference type="PANTHER" id="PTHR37526:SF1">
    <property type="entry name" value="PROTEIN TUSB"/>
    <property type="match status" value="1"/>
</dbReference>
<dbReference type="STRING" id="392500.Swoo_2476"/>
<dbReference type="InterPro" id="IPR007215">
    <property type="entry name" value="Sulphur_relay_TusB/DsrH"/>
</dbReference>
<dbReference type="EMBL" id="CP000961">
    <property type="protein sequence ID" value="ACA86753.1"/>
    <property type="molecule type" value="Genomic_DNA"/>
</dbReference>
<dbReference type="SUPFAM" id="SSF75169">
    <property type="entry name" value="DsrEFH-like"/>
    <property type="match status" value="1"/>
</dbReference>
<sequence length="93" mass="10719">MILHKIQTSPAQDNALSTCLRYIDKQDTLLLSGNAVNALLLTCWQEKLSQITVLVLKEDIEARGLNERLNQYSSISYEQFVQETLRHEKVISW</sequence>
<keyword evidence="2" id="KW-1185">Reference proteome</keyword>